<reference evidence="10 11" key="1">
    <citation type="submission" date="2020-04" db="EMBL/GenBank/DDBJ databases">
        <title>Zoogloea sp. G-4-1-14 isolated from soil.</title>
        <authorList>
            <person name="Dahal R.H."/>
        </authorList>
    </citation>
    <scope>NUCLEOTIDE SEQUENCE [LARGE SCALE GENOMIC DNA]</scope>
    <source>
        <strain evidence="10 11">G-4-1-14</strain>
    </source>
</reference>
<feature type="domain" description="4Fe-4S ferredoxin-type" evidence="9">
    <location>
        <begin position="248"/>
        <end position="277"/>
    </location>
</feature>
<dbReference type="SUPFAM" id="SSF54862">
    <property type="entry name" value="4Fe-4S ferredoxins"/>
    <property type="match status" value="1"/>
</dbReference>
<keyword evidence="5" id="KW-0249">Electron transport</keyword>
<keyword evidence="7" id="KW-0411">Iron-sulfur</keyword>
<sequence>MSARPFLADALERKGRWLSYRWLILRRLSQLLVLAGFLAGPCCGVWILEGNLASSLLLGQVPLADPFTFIQSLAAGHSPAPQAMLGAALVAGGYLLVGGRLFCAWACPINPVTDLAGWLRRRLGIKSGFMPSRHFRLALLPACLLAAWLTGSLAWEYVNPVTGLMRGLVFGLGWTGGLVGAIFLFDLFVVQRGWCGHVCPMGAFYGLLGKTALLRVSAPRRRACTDCMDCFTACPEPQVIRPALKGKGTPLILDSNCTTCGRCVDVCGEKVFRLTHRFDRKLDEAGPPAHPPS</sequence>
<protein>
    <submittedName>
        <fullName evidence="10">Quinol dehydrogenase ferredoxin subunit NapH</fullName>
    </submittedName>
</protein>
<dbReference type="NCBIfam" id="TIGR02163">
    <property type="entry name" value="napH"/>
    <property type="match status" value="1"/>
</dbReference>
<dbReference type="NCBIfam" id="NF007013">
    <property type="entry name" value="PRK09477.1"/>
    <property type="match status" value="1"/>
</dbReference>
<evidence type="ECO:0000256" key="6">
    <source>
        <dbReference type="ARBA" id="ARBA00023004"/>
    </source>
</evidence>
<keyword evidence="3" id="KW-0479">Metal-binding</keyword>
<name>A0A848G2G0_9RHOO</name>
<dbReference type="Pfam" id="PF13237">
    <property type="entry name" value="Fer4_10"/>
    <property type="match status" value="1"/>
</dbReference>
<evidence type="ECO:0000256" key="5">
    <source>
        <dbReference type="ARBA" id="ARBA00022982"/>
    </source>
</evidence>
<keyword evidence="1" id="KW-0813">Transport</keyword>
<dbReference type="PROSITE" id="PS51379">
    <property type="entry name" value="4FE4S_FER_2"/>
    <property type="match status" value="2"/>
</dbReference>
<evidence type="ECO:0000259" key="9">
    <source>
        <dbReference type="PROSITE" id="PS51379"/>
    </source>
</evidence>
<dbReference type="Pfam" id="PF12801">
    <property type="entry name" value="Fer4_5"/>
    <property type="match status" value="2"/>
</dbReference>
<dbReference type="InterPro" id="IPR011886">
    <property type="entry name" value="NapH_MauN"/>
</dbReference>
<evidence type="ECO:0000256" key="3">
    <source>
        <dbReference type="ARBA" id="ARBA00022723"/>
    </source>
</evidence>
<keyword evidence="11" id="KW-1185">Reference proteome</keyword>
<evidence type="ECO:0000256" key="2">
    <source>
        <dbReference type="ARBA" id="ARBA00022485"/>
    </source>
</evidence>
<dbReference type="Proteomes" id="UP000580043">
    <property type="component" value="Unassembled WGS sequence"/>
</dbReference>
<dbReference type="GO" id="GO:0005886">
    <property type="term" value="C:plasma membrane"/>
    <property type="evidence" value="ECO:0007669"/>
    <property type="project" value="TreeGrafter"/>
</dbReference>
<feature type="domain" description="4Fe-4S ferredoxin-type" evidence="9">
    <location>
        <begin position="214"/>
        <end position="245"/>
    </location>
</feature>
<feature type="transmembrane region" description="Helical" evidence="8">
    <location>
        <begin position="167"/>
        <end position="190"/>
    </location>
</feature>
<organism evidence="10 11">
    <name type="scientific">Zoogloea dura</name>
    <dbReference type="NCBI Taxonomy" id="2728840"/>
    <lineage>
        <taxon>Bacteria</taxon>
        <taxon>Pseudomonadati</taxon>
        <taxon>Pseudomonadota</taxon>
        <taxon>Betaproteobacteria</taxon>
        <taxon>Rhodocyclales</taxon>
        <taxon>Zoogloeaceae</taxon>
        <taxon>Zoogloea</taxon>
    </lineage>
</organism>
<dbReference type="InterPro" id="IPR017900">
    <property type="entry name" value="4Fe4S_Fe_S_CS"/>
</dbReference>
<dbReference type="InterPro" id="IPR017896">
    <property type="entry name" value="4Fe4S_Fe-S-bd"/>
</dbReference>
<keyword evidence="8" id="KW-0472">Membrane</keyword>
<dbReference type="AlphaFoldDB" id="A0A848G2G0"/>
<evidence type="ECO:0000313" key="10">
    <source>
        <dbReference type="EMBL" id="NML25195.1"/>
    </source>
</evidence>
<evidence type="ECO:0000256" key="1">
    <source>
        <dbReference type="ARBA" id="ARBA00022448"/>
    </source>
</evidence>
<dbReference type="PANTHER" id="PTHR30176">
    <property type="entry name" value="FERREDOXIN-TYPE PROTEIN NAPH"/>
    <property type="match status" value="1"/>
</dbReference>
<evidence type="ECO:0000256" key="7">
    <source>
        <dbReference type="ARBA" id="ARBA00023014"/>
    </source>
</evidence>
<keyword evidence="8" id="KW-0812">Transmembrane</keyword>
<comment type="caution">
    <text evidence="10">The sequence shown here is derived from an EMBL/GenBank/DDBJ whole genome shotgun (WGS) entry which is preliminary data.</text>
</comment>
<keyword evidence="4" id="KW-0677">Repeat</keyword>
<dbReference type="GO" id="GO:0051539">
    <property type="term" value="F:4 iron, 4 sulfur cluster binding"/>
    <property type="evidence" value="ECO:0007669"/>
    <property type="project" value="UniProtKB-KW"/>
</dbReference>
<accession>A0A848G2G0</accession>
<dbReference type="PANTHER" id="PTHR30176:SF3">
    <property type="entry name" value="FERREDOXIN-TYPE PROTEIN NAPH"/>
    <property type="match status" value="1"/>
</dbReference>
<keyword evidence="8" id="KW-1133">Transmembrane helix</keyword>
<dbReference type="InterPro" id="IPR051684">
    <property type="entry name" value="Electron_Trans/Redox"/>
</dbReference>
<dbReference type="PROSITE" id="PS00198">
    <property type="entry name" value="4FE4S_FER_1"/>
    <property type="match status" value="2"/>
</dbReference>
<proteinExistence type="predicted"/>
<evidence type="ECO:0000313" key="11">
    <source>
        <dbReference type="Proteomes" id="UP000580043"/>
    </source>
</evidence>
<gene>
    <name evidence="10" type="primary">napH</name>
    <name evidence="10" type="ORF">HHL15_05545</name>
</gene>
<dbReference type="GO" id="GO:0046872">
    <property type="term" value="F:metal ion binding"/>
    <property type="evidence" value="ECO:0007669"/>
    <property type="project" value="UniProtKB-KW"/>
</dbReference>
<dbReference type="RefSeq" id="WP_169144836.1">
    <property type="nucleotide sequence ID" value="NZ_JABBGA010000003.1"/>
</dbReference>
<dbReference type="EMBL" id="JABBGA010000003">
    <property type="protein sequence ID" value="NML25195.1"/>
    <property type="molecule type" value="Genomic_DNA"/>
</dbReference>
<feature type="transmembrane region" description="Helical" evidence="8">
    <location>
        <begin position="31"/>
        <end position="48"/>
    </location>
</feature>
<keyword evidence="2" id="KW-0004">4Fe-4S</keyword>
<keyword evidence="6" id="KW-0408">Iron</keyword>
<evidence type="ECO:0000256" key="4">
    <source>
        <dbReference type="ARBA" id="ARBA00022737"/>
    </source>
</evidence>
<dbReference type="Gene3D" id="3.30.70.20">
    <property type="match status" value="1"/>
</dbReference>
<feature type="transmembrane region" description="Helical" evidence="8">
    <location>
        <begin position="137"/>
        <end position="155"/>
    </location>
</feature>
<evidence type="ECO:0000256" key="8">
    <source>
        <dbReference type="SAM" id="Phobius"/>
    </source>
</evidence>